<name>A0A6G5A3N9_RHIMP</name>
<feature type="region of interest" description="Disordered" evidence="1">
    <location>
        <begin position="84"/>
        <end position="113"/>
    </location>
</feature>
<evidence type="ECO:0000313" key="2">
    <source>
        <dbReference type="EMBL" id="NIE45198.1"/>
    </source>
</evidence>
<dbReference type="PROSITE" id="PS51257">
    <property type="entry name" value="PROKAR_LIPOPROTEIN"/>
    <property type="match status" value="1"/>
</dbReference>
<reference evidence="2" key="1">
    <citation type="submission" date="2020-03" db="EMBL/GenBank/DDBJ databases">
        <title>A transcriptome and proteome of the tick Rhipicephalus microplus shaped by the genetic composition of its hosts and developmental stage.</title>
        <authorList>
            <person name="Garcia G.R."/>
            <person name="Ribeiro J.M.C."/>
            <person name="Maruyama S.R."/>
            <person name="Gardinasse L.G."/>
            <person name="Nelson K."/>
            <person name="Ferreira B.R."/>
            <person name="Andrade T.G."/>
            <person name="Santos I.K.F.M."/>
        </authorList>
    </citation>
    <scope>NUCLEOTIDE SEQUENCE</scope>
    <source>
        <strain evidence="2">NSGR</strain>
        <tissue evidence="2">Salivary glands</tissue>
    </source>
</reference>
<dbReference type="AlphaFoldDB" id="A0A6G5A3N9"/>
<feature type="compositionally biased region" description="Basic and acidic residues" evidence="1">
    <location>
        <begin position="84"/>
        <end position="98"/>
    </location>
</feature>
<proteinExistence type="predicted"/>
<dbReference type="EMBL" id="GIKN01002925">
    <property type="protein sequence ID" value="NIE45198.1"/>
    <property type="molecule type" value="Transcribed_RNA"/>
</dbReference>
<evidence type="ECO:0000256" key="1">
    <source>
        <dbReference type="SAM" id="MobiDB-lite"/>
    </source>
</evidence>
<accession>A0A6G5A3N9</accession>
<organism evidence="2">
    <name type="scientific">Rhipicephalus microplus</name>
    <name type="common">Cattle tick</name>
    <name type="synonym">Boophilus microplus</name>
    <dbReference type="NCBI Taxonomy" id="6941"/>
    <lineage>
        <taxon>Eukaryota</taxon>
        <taxon>Metazoa</taxon>
        <taxon>Ecdysozoa</taxon>
        <taxon>Arthropoda</taxon>
        <taxon>Chelicerata</taxon>
        <taxon>Arachnida</taxon>
        <taxon>Acari</taxon>
        <taxon>Parasitiformes</taxon>
        <taxon>Ixodida</taxon>
        <taxon>Ixodoidea</taxon>
        <taxon>Ixodidae</taxon>
        <taxon>Rhipicephalinae</taxon>
        <taxon>Rhipicephalus</taxon>
        <taxon>Boophilus</taxon>
    </lineage>
</organism>
<sequence>MVPFKMHLAITIVFGSCGYAIKYPPNWKASKLRDFQEMLNTEEKIWLTMTTKDMRRLDCDYWTKISLNDTDYDFNHWYRKQPKGREWTKQGPQKERASARHAALLRPQASNVH</sequence>
<protein>
    <submittedName>
        <fullName evidence="2">Putative lipocalin</fullName>
    </submittedName>
</protein>